<dbReference type="EC" id="1.-.-.-" evidence="4"/>
<dbReference type="Gene3D" id="3.30.360.10">
    <property type="entry name" value="Dihydrodipicolinate Reductase, domain 2"/>
    <property type="match status" value="1"/>
</dbReference>
<proteinExistence type="predicted"/>
<evidence type="ECO:0000313" key="4">
    <source>
        <dbReference type="EMBL" id="OQB74792.1"/>
    </source>
</evidence>
<dbReference type="AlphaFoldDB" id="A0A1V6CCZ2"/>
<dbReference type="PANTHER" id="PTHR43818">
    <property type="entry name" value="BCDNA.GH03377"/>
    <property type="match status" value="1"/>
</dbReference>
<evidence type="ECO:0000259" key="2">
    <source>
        <dbReference type="Pfam" id="PF01408"/>
    </source>
</evidence>
<comment type="caution">
    <text evidence="4">The sequence shown here is derived from an EMBL/GenBank/DDBJ whole genome shotgun (WGS) entry which is preliminary data.</text>
</comment>
<protein>
    <submittedName>
        <fullName evidence="4">Oxidoreductase YcjS</fullName>
        <ecNumber evidence="4">1.-.-.-</ecNumber>
    </submittedName>
</protein>
<evidence type="ECO:0000256" key="1">
    <source>
        <dbReference type="ARBA" id="ARBA00023002"/>
    </source>
</evidence>
<feature type="domain" description="GFO/IDH/MocA-like oxidoreductase" evidence="3">
    <location>
        <begin position="134"/>
        <end position="269"/>
    </location>
</feature>
<dbReference type="EMBL" id="MWDQ01000028">
    <property type="protein sequence ID" value="OQB74792.1"/>
    <property type="molecule type" value="Genomic_DNA"/>
</dbReference>
<evidence type="ECO:0000259" key="3">
    <source>
        <dbReference type="Pfam" id="PF22725"/>
    </source>
</evidence>
<dbReference type="PANTHER" id="PTHR43818:SF11">
    <property type="entry name" value="BCDNA.GH03377"/>
    <property type="match status" value="1"/>
</dbReference>
<dbReference type="InterPro" id="IPR055170">
    <property type="entry name" value="GFO_IDH_MocA-like_dom"/>
</dbReference>
<dbReference type="InterPro" id="IPR050463">
    <property type="entry name" value="Gfo/Idh/MocA_oxidrdct_glycsds"/>
</dbReference>
<dbReference type="SUPFAM" id="SSF51735">
    <property type="entry name" value="NAD(P)-binding Rossmann-fold domains"/>
    <property type="match status" value="1"/>
</dbReference>
<dbReference type="Gene3D" id="3.40.50.720">
    <property type="entry name" value="NAD(P)-binding Rossmann-like Domain"/>
    <property type="match status" value="1"/>
</dbReference>
<dbReference type="Pfam" id="PF22725">
    <property type="entry name" value="GFO_IDH_MocA_C3"/>
    <property type="match status" value="1"/>
</dbReference>
<organism evidence="4">
    <name type="scientific">candidate division TA06 bacterium ADurb.Bin131</name>
    <dbReference type="NCBI Taxonomy" id="1852827"/>
    <lineage>
        <taxon>Bacteria</taxon>
        <taxon>Bacteria division TA06</taxon>
    </lineage>
</organism>
<keyword evidence="1 4" id="KW-0560">Oxidoreductase</keyword>
<dbReference type="GO" id="GO:0000166">
    <property type="term" value="F:nucleotide binding"/>
    <property type="evidence" value="ECO:0007669"/>
    <property type="project" value="InterPro"/>
</dbReference>
<dbReference type="Proteomes" id="UP000485562">
    <property type="component" value="Unassembled WGS sequence"/>
</dbReference>
<dbReference type="InterPro" id="IPR036291">
    <property type="entry name" value="NAD(P)-bd_dom_sf"/>
</dbReference>
<accession>A0A1V6CCZ2</accession>
<gene>
    <name evidence="4" type="primary">ycjS_3</name>
    <name evidence="4" type="ORF">BWX89_00363</name>
</gene>
<reference evidence="4" key="1">
    <citation type="submission" date="2017-02" db="EMBL/GenBank/DDBJ databases">
        <title>Delving into the versatile metabolic prowess of the omnipresent phylum Bacteroidetes.</title>
        <authorList>
            <person name="Nobu M.K."/>
            <person name="Mei R."/>
            <person name="Narihiro T."/>
            <person name="Kuroda K."/>
            <person name="Liu W.-T."/>
        </authorList>
    </citation>
    <scope>NUCLEOTIDE SEQUENCE</scope>
    <source>
        <strain evidence="4">ADurb.Bin131</strain>
    </source>
</reference>
<name>A0A1V6CCZ2_UNCT6</name>
<feature type="domain" description="Gfo/Idh/MocA-like oxidoreductase N-terminal" evidence="2">
    <location>
        <begin position="8"/>
        <end position="123"/>
    </location>
</feature>
<dbReference type="GO" id="GO:0016491">
    <property type="term" value="F:oxidoreductase activity"/>
    <property type="evidence" value="ECO:0007669"/>
    <property type="project" value="UniProtKB-KW"/>
</dbReference>
<sequence length="347" mass="38955">MKNGKYAVGVVGAGGIGQYHIEGWKKIPDVVIYGIADSSKETLDKVKLKYDISFATTDYKKLIGIEEIDIIDICTPNAFHYPVAIAALKNKKHVICEKPLATNSAHIEKMIQAARENKRKLMAAQNQRFTAAGQATKKIIDNGLLGEIYFAQCYAVRRRELPPRETFIRHALSGGGPMFDIGVHILDIGYWFMGCPKVHSVKGVTFNKLAGREDITGSWGEWDRNKFDVEDFAAGFVLFKDGRALQLTCSFLSNLPSNWSSNLYGTKAGMIWPEMKMFSEISGLHNDSILSPIVPDDEPSHHKELKHFLDCVRDNRDVLVKPEESLEVIKILEGMYISAEKKKEVIY</sequence>
<dbReference type="SUPFAM" id="SSF55347">
    <property type="entry name" value="Glyceraldehyde-3-phosphate dehydrogenase-like, C-terminal domain"/>
    <property type="match status" value="1"/>
</dbReference>
<dbReference type="InterPro" id="IPR000683">
    <property type="entry name" value="Gfo/Idh/MocA-like_OxRdtase_N"/>
</dbReference>
<dbReference type="Pfam" id="PF01408">
    <property type="entry name" value="GFO_IDH_MocA"/>
    <property type="match status" value="1"/>
</dbReference>